<proteinExistence type="predicted"/>
<protein>
    <submittedName>
        <fullName evidence="2">Uncharacterized protein</fullName>
    </submittedName>
</protein>
<evidence type="ECO:0000313" key="2">
    <source>
        <dbReference type="EMBL" id="OZJ04659.1"/>
    </source>
</evidence>
<dbReference type="GO" id="GO:0070876">
    <property type="term" value="C:SOSS complex"/>
    <property type="evidence" value="ECO:0007669"/>
    <property type="project" value="InterPro"/>
</dbReference>
<keyword evidence="3" id="KW-1185">Reference proteome</keyword>
<dbReference type="OrthoDB" id="5551320at2759"/>
<accession>A0A261Y206</accession>
<dbReference type="Proteomes" id="UP000242875">
    <property type="component" value="Unassembled WGS sequence"/>
</dbReference>
<dbReference type="InterPro" id="IPR031821">
    <property type="entry name" value="SOSSC"/>
</dbReference>
<feature type="region of interest" description="Disordered" evidence="1">
    <location>
        <begin position="1"/>
        <end position="35"/>
    </location>
</feature>
<reference evidence="2 3" key="1">
    <citation type="journal article" date="2017" name="Mycologia">
        <title>Bifiguratus adelaidae, gen. et sp. nov., a new member of Mucoromycotina in endophytic and soil-dwelling habitats.</title>
        <authorList>
            <person name="Torres-Cruz T.J."/>
            <person name="Billingsley Tobias T.L."/>
            <person name="Almatruk M."/>
            <person name="Hesse C."/>
            <person name="Kuske C.R."/>
            <person name="Desiro A."/>
            <person name="Benucci G.M."/>
            <person name="Bonito G."/>
            <person name="Stajich J.E."/>
            <person name="Dunlap C."/>
            <person name="Arnold A.E."/>
            <person name="Porras-Alfaro A."/>
        </authorList>
    </citation>
    <scope>NUCLEOTIDE SEQUENCE [LARGE SCALE GENOMIC DNA]</scope>
    <source>
        <strain evidence="2 3">AZ0501</strain>
    </source>
</reference>
<evidence type="ECO:0000256" key="1">
    <source>
        <dbReference type="SAM" id="MobiDB-lite"/>
    </source>
</evidence>
<sequence length="109" mass="12413">MSKPPSLGLTPAQPHISARTQRRPPQRPRIAPQRPVIEVINRPREPFGPYTQPPESFYQAEPIKKAALEEVNEQLMQEALKETHQMTPGSYVGRHSFNNNLIIPCIPRL</sequence>
<dbReference type="Pfam" id="PF15925">
    <property type="entry name" value="SOSSC"/>
    <property type="match status" value="1"/>
</dbReference>
<dbReference type="GO" id="GO:0006281">
    <property type="term" value="P:DNA repair"/>
    <property type="evidence" value="ECO:0007669"/>
    <property type="project" value="InterPro"/>
</dbReference>
<organism evidence="2 3">
    <name type="scientific">Bifiguratus adelaidae</name>
    <dbReference type="NCBI Taxonomy" id="1938954"/>
    <lineage>
        <taxon>Eukaryota</taxon>
        <taxon>Fungi</taxon>
        <taxon>Fungi incertae sedis</taxon>
        <taxon>Mucoromycota</taxon>
        <taxon>Mucoromycotina</taxon>
        <taxon>Endogonomycetes</taxon>
        <taxon>Endogonales</taxon>
        <taxon>Endogonales incertae sedis</taxon>
        <taxon>Bifiguratus</taxon>
    </lineage>
</organism>
<comment type="caution">
    <text evidence="2">The sequence shown here is derived from an EMBL/GenBank/DDBJ whole genome shotgun (WGS) entry which is preliminary data.</text>
</comment>
<evidence type="ECO:0000313" key="3">
    <source>
        <dbReference type="Proteomes" id="UP000242875"/>
    </source>
</evidence>
<dbReference type="EMBL" id="MVBO01000033">
    <property type="protein sequence ID" value="OZJ04659.1"/>
    <property type="molecule type" value="Genomic_DNA"/>
</dbReference>
<gene>
    <name evidence="2" type="ORF">BZG36_02876</name>
</gene>
<dbReference type="AlphaFoldDB" id="A0A261Y206"/>
<name>A0A261Y206_9FUNG</name>